<reference evidence="1" key="2">
    <citation type="submission" date="2020-06" db="EMBL/GenBank/DDBJ databases">
        <title>Helianthus annuus Genome sequencing and assembly Release 2.</title>
        <authorList>
            <person name="Gouzy J."/>
            <person name="Langlade N."/>
            <person name="Munos S."/>
        </authorList>
    </citation>
    <scope>NUCLEOTIDE SEQUENCE</scope>
    <source>
        <tissue evidence="1">Leaves</tissue>
    </source>
</reference>
<protein>
    <submittedName>
        <fullName evidence="1">Uncharacterized protein</fullName>
    </submittedName>
</protein>
<name>A0A9K3IXT6_HELAN</name>
<gene>
    <name evidence="1" type="ORF">HanXRQr2_Chr05g0204371</name>
</gene>
<evidence type="ECO:0000313" key="2">
    <source>
        <dbReference type="Proteomes" id="UP000215914"/>
    </source>
</evidence>
<proteinExistence type="predicted"/>
<sequence length="55" mass="6758">MLQRFCTLYDWIRLIFSTNLFMLILLSSKEHCLSKRPVLTRYLARLDLPIYQLFY</sequence>
<keyword evidence="2" id="KW-1185">Reference proteome</keyword>
<dbReference type="EMBL" id="MNCJ02000320">
    <property type="protein sequence ID" value="KAF5805046.1"/>
    <property type="molecule type" value="Genomic_DNA"/>
</dbReference>
<organism evidence="1 2">
    <name type="scientific">Helianthus annuus</name>
    <name type="common">Common sunflower</name>
    <dbReference type="NCBI Taxonomy" id="4232"/>
    <lineage>
        <taxon>Eukaryota</taxon>
        <taxon>Viridiplantae</taxon>
        <taxon>Streptophyta</taxon>
        <taxon>Embryophyta</taxon>
        <taxon>Tracheophyta</taxon>
        <taxon>Spermatophyta</taxon>
        <taxon>Magnoliopsida</taxon>
        <taxon>eudicotyledons</taxon>
        <taxon>Gunneridae</taxon>
        <taxon>Pentapetalae</taxon>
        <taxon>asterids</taxon>
        <taxon>campanulids</taxon>
        <taxon>Asterales</taxon>
        <taxon>Asteraceae</taxon>
        <taxon>Asteroideae</taxon>
        <taxon>Heliantheae alliance</taxon>
        <taxon>Heliantheae</taxon>
        <taxon>Helianthus</taxon>
    </lineage>
</organism>
<dbReference type="AlphaFoldDB" id="A0A9K3IXT6"/>
<evidence type="ECO:0000313" key="1">
    <source>
        <dbReference type="EMBL" id="KAF5805046.1"/>
    </source>
</evidence>
<dbReference type="Gramene" id="mRNA:HanXRQr2_Chr05g0204371">
    <property type="protein sequence ID" value="CDS:HanXRQr2_Chr05g0204371.1"/>
    <property type="gene ID" value="HanXRQr2_Chr05g0204371"/>
</dbReference>
<reference evidence="1" key="1">
    <citation type="journal article" date="2017" name="Nature">
        <title>The sunflower genome provides insights into oil metabolism, flowering and Asterid evolution.</title>
        <authorList>
            <person name="Badouin H."/>
            <person name="Gouzy J."/>
            <person name="Grassa C.J."/>
            <person name="Murat F."/>
            <person name="Staton S.E."/>
            <person name="Cottret L."/>
            <person name="Lelandais-Briere C."/>
            <person name="Owens G.L."/>
            <person name="Carrere S."/>
            <person name="Mayjonade B."/>
            <person name="Legrand L."/>
            <person name="Gill N."/>
            <person name="Kane N.C."/>
            <person name="Bowers J.E."/>
            <person name="Hubner S."/>
            <person name="Bellec A."/>
            <person name="Berard A."/>
            <person name="Berges H."/>
            <person name="Blanchet N."/>
            <person name="Boniface M.C."/>
            <person name="Brunel D."/>
            <person name="Catrice O."/>
            <person name="Chaidir N."/>
            <person name="Claudel C."/>
            <person name="Donnadieu C."/>
            <person name="Faraut T."/>
            <person name="Fievet G."/>
            <person name="Helmstetter N."/>
            <person name="King M."/>
            <person name="Knapp S.J."/>
            <person name="Lai Z."/>
            <person name="Le Paslier M.C."/>
            <person name="Lippi Y."/>
            <person name="Lorenzon L."/>
            <person name="Mandel J.R."/>
            <person name="Marage G."/>
            <person name="Marchand G."/>
            <person name="Marquand E."/>
            <person name="Bret-Mestries E."/>
            <person name="Morien E."/>
            <person name="Nambeesan S."/>
            <person name="Nguyen T."/>
            <person name="Pegot-Espagnet P."/>
            <person name="Pouilly N."/>
            <person name="Raftis F."/>
            <person name="Sallet E."/>
            <person name="Schiex T."/>
            <person name="Thomas J."/>
            <person name="Vandecasteele C."/>
            <person name="Vares D."/>
            <person name="Vear F."/>
            <person name="Vautrin S."/>
            <person name="Crespi M."/>
            <person name="Mangin B."/>
            <person name="Burke J.M."/>
            <person name="Salse J."/>
            <person name="Munos S."/>
            <person name="Vincourt P."/>
            <person name="Rieseberg L.H."/>
            <person name="Langlade N.B."/>
        </authorList>
    </citation>
    <scope>NUCLEOTIDE SEQUENCE</scope>
    <source>
        <tissue evidence="1">Leaves</tissue>
    </source>
</reference>
<accession>A0A9K3IXT6</accession>
<comment type="caution">
    <text evidence="1">The sequence shown here is derived from an EMBL/GenBank/DDBJ whole genome shotgun (WGS) entry which is preliminary data.</text>
</comment>
<dbReference type="Proteomes" id="UP000215914">
    <property type="component" value="Unassembled WGS sequence"/>
</dbReference>